<comment type="caution">
    <text evidence="1">The sequence shown here is derived from an EMBL/GenBank/DDBJ whole genome shotgun (WGS) entry which is preliminary data.</text>
</comment>
<protein>
    <recommendedName>
        <fullName evidence="3">Monooxygenase</fullName>
    </recommendedName>
</protein>
<evidence type="ECO:0000313" key="2">
    <source>
        <dbReference type="Proteomes" id="UP000076715"/>
    </source>
</evidence>
<dbReference type="RefSeq" id="WP_157766183.1">
    <property type="nucleotide sequence ID" value="NZ_LQRT01000035.1"/>
</dbReference>
<keyword evidence="2" id="KW-1185">Reference proteome</keyword>
<organism evidence="1 2">
    <name type="scientific">Aquimarina aggregata</name>
    <dbReference type="NCBI Taxonomy" id="1642818"/>
    <lineage>
        <taxon>Bacteria</taxon>
        <taxon>Pseudomonadati</taxon>
        <taxon>Bacteroidota</taxon>
        <taxon>Flavobacteriia</taxon>
        <taxon>Flavobacteriales</taxon>
        <taxon>Flavobacteriaceae</taxon>
        <taxon>Aquimarina</taxon>
    </lineage>
</organism>
<gene>
    <name evidence="1" type="ORF">AWE51_12185</name>
</gene>
<dbReference type="InterPro" id="IPR011008">
    <property type="entry name" value="Dimeric_a/b-barrel"/>
</dbReference>
<dbReference type="Proteomes" id="UP000076715">
    <property type="component" value="Unassembled WGS sequence"/>
</dbReference>
<reference evidence="1 2" key="1">
    <citation type="submission" date="2016-01" db="EMBL/GenBank/DDBJ databases">
        <title>The draft genome sequence of Aquimarina sp. RZW4-3-2.</title>
        <authorList>
            <person name="Wang Y."/>
        </authorList>
    </citation>
    <scope>NUCLEOTIDE SEQUENCE [LARGE SCALE GENOMIC DNA]</scope>
    <source>
        <strain evidence="1 2">RZW4-3-2</strain>
    </source>
</reference>
<name>A0A162YR76_9FLAO</name>
<dbReference type="Gene3D" id="3.30.70.100">
    <property type="match status" value="1"/>
</dbReference>
<dbReference type="OrthoDB" id="2065010at2"/>
<evidence type="ECO:0008006" key="3">
    <source>
        <dbReference type="Google" id="ProtNLM"/>
    </source>
</evidence>
<proteinExistence type="predicted"/>
<sequence length="96" mass="11131">MMILQIIKLKSDLPEDELLRRAKERELNFKSIPGLLQKYYVKTGIEGEYGGVYVWDSITSLQKYQTSDLAKSIPTAYTITETPDIEIMDILFQLRN</sequence>
<dbReference type="EMBL" id="LQRT01000035">
    <property type="protein sequence ID" value="KZS39299.1"/>
    <property type="molecule type" value="Genomic_DNA"/>
</dbReference>
<dbReference type="STRING" id="1642818.AWE51_12185"/>
<dbReference type="AlphaFoldDB" id="A0A162YR76"/>
<dbReference type="SUPFAM" id="SSF54909">
    <property type="entry name" value="Dimeric alpha+beta barrel"/>
    <property type="match status" value="1"/>
</dbReference>
<accession>A0A162YR76</accession>
<evidence type="ECO:0000313" key="1">
    <source>
        <dbReference type="EMBL" id="KZS39299.1"/>
    </source>
</evidence>